<reference evidence="16" key="2">
    <citation type="submission" date="2022-10" db="EMBL/GenBank/DDBJ databases">
        <authorList>
            <consortium name="ENA_rothamsted_submissions"/>
            <consortium name="culmorum"/>
            <person name="King R."/>
        </authorList>
    </citation>
    <scope>NUCLEOTIDE SEQUENCE</scope>
</reference>
<feature type="domain" description="Glycosyltransferase 2-like" evidence="15">
    <location>
        <begin position="69"/>
        <end position="168"/>
    </location>
</feature>
<evidence type="ECO:0000256" key="12">
    <source>
        <dbReference type="ARBA" id="ARBA00045097"/>
    </source>
</evidence>
<evidence type="ECO:0000259" key="15">
    <source>
        <dbReference type="Pfam" id="PF00535"/>
    </source>
</evidence>
<comment type="pathway">
    <text evidence="2">Protein modification; protein glycosylation.</text>
</comment>
<dbReference type="GO" id="GO:0005789">
    <property type="term" value="C:endoplasmic reticulum membrane"/>
    <property type="evidence" value="ECO:0007669"/>
    <property type="project" value="UniProtKB-SubCell"/>
</dbReference>
<name>A0A9N9X4N1_PHACE</name>
<dbReference type="PANTHER" id="PTHR10859:SF91">
    <property type="entry name" value="DOLICHYL-PHOSPHATE BETA-GLUCOSYLTRANSFERASE"/>
    <property type="match status" value="1"/>
</dbReference>
<evidence type="ECO:0000256" key="4">
    <source>
        <dbReference type="ARBA" id="ARBA00012583"/>
    </source>
</evidence>
<reference evidence="16" key="1">
    <citation type="submission" date="2022-01" db="EMBL/GenBank/DDBJ databases">
        <authorList>
            <person name="King R."/>
        </authorList>
    </citation>
    <scope>NUCLEOTIDE SEQUENCE</scope>
</reference>
<evidence type="ECO:0000256" key="9">
    <source>
        <dbReference type="ARBA" id="ARBA00022968"/>
    </source>
</evidence>
<dbReference type="InterPro" id="IPR001173">
    <property type="entry name" value="Glyco_trans_2-like"/>
</dbReference>
<dbReference type="Gene3D" id="3.90.550.10">
    <property type="entry name" value="Spore Coat Polysaccharide Biosynthesis Protein SpsA, Chain A"/>
    <property type="match status" value="1"/>
</dbReference>
<keyword evidence="6" id="KW-0808">Transferase</keyword>
<dbReference type="SUPFAM" id="SSF53448">
    <property type="entry name" value="Nucleotide-diphospho-sugar transferases"/>
    <property type="match status" value="1"/>
</dbReference>
<keyword evidence="9" id="KW-0735">Signal-anchor</keyword>
<evidence type="ECO:0000256" key="6">
    <source>
        <dbReference type="ARBA" id="ARBA00022679"/>
    </source>
</evidence>
<keyword evidence="7 14" id="KW-0812">Transmembrane</keyword>
<keyword evidence="11 14" id="KW-0472">Membrane</keyword>
<gene>
    <name evidence="16" type="ORF">PHAECO_LOCUS10426</name>
</gene>
<dbReference type="InterPro" id="IPR035518">
    <property type="entry name" value="DPG_synthase"/>
</dbReference>
<protein>
    <recommendedName>
        <fullName evidence="13">Dolichyl-phosphate beta-glucosyltransferase</fullName>
        <ecNumber evidence="4">2.4.1.117</ecNumber>
    </recommendedName>
</protein>
<comment type="similarity">
    <text evidence="3">Belongs to the glycosyltransferase 2 family.</text>
</comment>
<evidence type="ECO:0000256" key="10">
    <source>
        <dbReference type="ARBA" id="ARBA00022989"/>
    </source>
</evidence>
<evidence type="ECO:0000256" key="7">
    <source>
        <dbReference type="ARBA" id="ARBA00022692"/>
    </source>
</evidence>
<evidence type="ECO:0000256" key="13">
    <source>
        <dbReference type="ARBA" id="ARBA00070518"/>
    </source>
</evidence>
<comment type="catalytic activity">
    <reaction evidence="12">
        <text>a di-trans,poly-cis-dolichyl phosphate + UDP-alpha-D-glucose = a di-trans,poly-cis-dolichyl beta-D-glucosyl phosphate + UDP</text>
        <dbReference type="Rhea" id="RHEA:15401"/>
        <dbReference type="Rhea" id="RHEA-COMP:19498"/>
        <dbReference type="Rhea" id="RHEA-COMP:19502"/>
        <dbReference type="ChEBI" id="CHEBI:57525"/>
        <dbReference type="ChEBI" id="CHEBI:57683"/>
        <dbReference type="ChEBI" id="CHEBI:58223"/>
        <dbReference type="ChEBI" id="CHEBI:58885"/>
        <dbReference type="EC" id="2.4.1.117"/>
    </reaction>
    <physiologicalReaction direction="left-to-right" evidence="12">
        <dbReference type="Rhea" id="RHEA:15402"/>
    </physiologicalReaction>
</comment>
<organism evidence="16 17">
    <name type="scientific">Phaedon cochleariae</name>
    <name type="common">Mustard beetle</name>
    <dbReference type="NCBI Taxonomy" id="80249"/>
    <lineage>
        <taxon>Eukaryota</taxon>
        <taxon>Metazoa</taxon>
        <taxon>Ecdysozoa</taxon>
        <taxon>Arthropoda</taxon>
        <taxon>Hexapoda</taxon>
        <taxon>Insecta</taxon>
        <taxon>Pterygota</taxon>
        <taxon>Neoptera</taxon>
        <taxon>Endopterygota</taxon>
        <taxon>Coleoptera</taxon>
        <taxon>Polyphaga</taxon>
        <taxon>Cucujiformia</taxon>
        <taxon>Chrysomeloidea</taxon>
        <taxon>Chrysomelidae</taxon>
        <taxon>Chrysomelinae</taxon>
        <taxon>Chrysomelini</taxon>
        <taxon>Phaedon</taxon>
    </lineage>
</organism>
<keyword evidence="17" id="KW-1185">Reference proteome</keyword>
<evidence type="ECO:0000256" key="14">
    <source>
        <dbReference type="SAM" id="Phobius"/>
    </source>
</evidence>
<keyword evidence="8" id="KW-0256">Endoplasmic reticulum</keyword>
<evidence type="ECO:0000313" key="17">
    <source>
        <dbReference type="Proteomes" id="UP001153737"/>
    </source>
</evidence>
<dbReference type="OrthoDB" id="3784at2759"/>
<dbReference type="Pfam" id="PF00535">
    <property type="entry name" value="Glycos_transf_2"/>
    <property type="match status" value="1"/>
</dbReference>
<dbReference type="EC" id="2.4.1.117" evidence="4"/>
<dbReference type="EMBL" id="OU896712">
    <property type="protein sequence ID" value="CAG9823223.1"/>
    <property type="molecule type" value="Genomic_DNA"/>
</dbReference>
<dbReference type="FunFam" id="3.90.550.10:FF:000068">
    <property type="entry name" value="ALG5, dolichyl-phosphate beta-glucosyltransferase"/>
    <property type="match status" value="1"/>
</dbReference>
<evidence type="ECO:0000256" key="2">
    <source>
        <dbReference type="ARBA" id="ARBA00004922"/>
    </source>
</evidence>
<evidence type="ECO:0000256" key="1">
    <source>
        <dbReference type="ARBA" id="ARBA00004389"/>
    </source>
</evidence>
<comment type="subcellular location">
    <subcellularLocation>
        <location evidence="1">Endoplasmic reticulum membrane</location>
        <topology evidence="1">Single-pass membrane protein</topology>
    </subcellularLocation>
</comment>
<dbReference type="InterPro" id="IPR029044">
    <property type="entry name" value="Nucleotide-diphossugar_trans"/>
</dbReference>
<dbReference type="GO" id="GO:0004581">
    <property type="term" value="F:dolichyl-phosphate beta-glucosyltransferase activity"/>
    <property type="evidence" value="ECO:0007669"/>
    <property type="project" value="UniProtKB-EC"/>
</dbReference>
<sequence length="332" mass="37311">MDFSIKALLFYFSALGASAILSICILLIATSKIYPVIYRSKKEKRFLDPSTGDTLEFPSINEEHSVHLSVIVPAFNEEVRLPPMLDECTEFLEERCANSNFKYEVIIVSDGSTDKTVEVAHGYSKKLGTEKVRVLELETNRGKGGAVRLGMQSSRGSTVLFADADGATKFADLVKVENGLTKLIDCDYIKEPTKAENKLAISIGSRAHLEEEAIASRSFFRTILMHGFHFLVWLFAVKGIKDTQCGFKLLTRRAARLCFDNLHVERWAFDVEMLYIAQTLKVPISEIGVNWTEIDGSKVTPVWSWIQMGGDLGLIWLRYTIGAWKIKPSKQE</sequence>
<keyword evidence="10 14" id="KW-1133">Transmembrane helix</keyword>
<dbReference type="PANTHER" id="PTHR10859">
    <property type="entry name" value="GLYCOSYL TRANSFERASE"/>
    <property type="match status" value="1"/>
</dbReference>
<evidence type="ECO:0000256" key="3">
    <source>
        <dbReference type="ARBA" id="ARBA00006739"/>
    </source>
</evidence>
<evidence type="ECO:0000256" key="5">
    <source>
        <dbReference type="ARBA" id="ARBA00022676"/>
    </source>
</evidence>
<dbReference type="CDD" id="cd04188">
    <property type="entry name" value="DPG_synthase"/>
    <property type="match status" value="1"/>
</dbReference>
<dbReference type="Proteomes" id="UP001153737">
    <property type="component" value="Chromosome 6"/>
</dbReference>
<evidence type="ECO:0000256" key="11">
    <source>
        <dbReference type="ARBA" id="ARBA00023136"/>
    </source>
</evidence>
<accession>A0A9N9X4N1</accession>
<keyword evidence="5" id="KW-0328">Glycosyltransferase</keyword>
<feature type="transmembrane region" description="Helical" evidence="14">
    <location>
        <begin position="7"/>
        <end position="29"/>
    </location>
</feature>
<evidence type="ECO:0000256" key="8">
    <source>
        <dbReference type="ARBA" id="ARBA00022824"/>
    </source>
</evidence>
<dbReference type="GO" id="GO:0006487">
    <property type="term" value="P:protein N-linked glycosylation"/>
    <property type="evidence" value="ECO:0007669"/>
    <property type="project" value="TreeGrafter"/>
</dbReference>
<proteinExistence type="inferred from homology"/>
<dbReference type="AlphaFoldDB" id="A0A9N9X4N1"/>
<evidence type="ECO:0000313" key="16">
    <source>
        <dbReference type="EMBL" id="CAG9823223.1"/>
    </source>
</evidence>